<dbReference type="AlphaFoldDB" id="A0A256LC54"/>
<reference evidence="3 4" key="1">
    <citation type="submission" date="2017-04" db="EMBL/GenBank/DDBJ databases">
        <authorList>
            <person name="Afonso C.L."/>
            <person name="Miller P.J."/>
            <person name="Scott M.A."/>
            <person name="Spackman E."/>
            <person name="Goraichik I."/>
            <person name="Dimitrov K.M."/>
            <person name="Suarez D.L."/>
            <person name="Swayne D.E."/>
        </authorList>
    </citation>
    <scope>NUCLEOTIDE SEQUENCE [LARGE SCALE GENOMIC DNA]</scope>
    <source>
        <strain evidence="3 4">609q</strain>
    </source>
</reference>
<evidence type="ECO:0000313" key="2">
    <source>
        <dbReference type="EMBL" id="OYR87371.1"/>
    </source>
</evidence>
<accession>A0A256LC54</accession>
<evidence type="ECO:0000313" key="3">
    <source>
        <dbReference type="EMBL" id="OYR90991.1"/>
    </source>
</evidence>
<evidence type="ECO:0000256" key="1">
    <source>
        <dbReference type="SAM" id="MobiDB-lite"/>
    </source>
</evidence>
<evidence type="ECO:0000313" key="5">
    <source>
        <dbReference type="Proteomes" id="UP000216316"/>
    </source>
</evidence>
<dbReference type="RefSeq" id="WP_094496525.1">
    <property type="nucleotide sequence ID" value="NZ_NGNV01000044.1"/>
</dbReference>
<name>A0A256LC54_9LACO</name>
<reference evidence="4 5" key="3">
    <citation type="submission" date="2017-09" db="EMBL/GenBank/DDBJ databases">
        <title>Tripartite evolution among Lactobacillus johnsonii, Lactobacillus taiwanensis, Lactobacillus reuteri and their rodent host.</title>
        <authorList>
            <person name="Wang T."/>
            <person name="Knowles S."/>
            <person name="Cheng C."/>
        </authorList>
    </citation>
    <scope>NUCLEOTIDE SEQUENCE [LARGE SCALE GENOMIC DNA]</scope>
    <source>
        <strain evidence="3 4">609q</strain>
        <strain evidence="2 5">609u</strain>
    </source>
</reference>
<comment type="caution">
    <text evidence="3">The sequence shown here is derived from an EMBL/GenBank/DDBJ whole genome shotgun (WGS) entry which is preliminary data.</text>
</comment>
<dbReference type="Proteomes" id="UP000216316">
    <property type="component" value="Unassembled WGS sequence"/>
</dbReference>
<reference evidence="2 5" key="2">
    <citation type="submission" date="2017-05" db="EMBL/GenBank/DDBJ databases">
        <authorList>
            <person name="Lin X.B."/>
            <person name="Stothard P."/>
            <person name="Tasseva G."/>
            <person name="Walter J."/>
        </authorList>
    </citation>
    <scope>NUCLEOTIDE SEQUENCE [LARGE SCALE GENOMIC DNA]</scope>
    <source>
        <strain evidence="2 5">609u</strain>
    </source>
</reference>
<sequence>MNLLDVANKLDESGFDPSKGKEASGRTELPEGEYLVSFDNITHNASGDNDFLMLTFKVLQGEHADETESIFPTLAETTSTGKAMPDFVISRAISQIKIVGAMCDIVVPNQVFAGNSTQAYEAIVPVLRPGIETMMKLKKTFTENKKNPDRPYSNYEFSKAKQPSMPKPEDSTPTADEDPFKDAKTGIEINSNDLPFDVSDMKEGSDK</sequence>
<dbReference type="EMBL" id="NGNX01000033">
    <property type="protein sequence ID" value="OYR90991.1"/>
    <property type="molecule type" value="Genomic_DNA"/>
</dbReference>
<evidence type="ECO:0000313" key="4">
    <source>
        <dbReference type="Proteomes" id="UP000215828"/>
    </source>
</evidence>
<proteinExistence type="predicted"/>
<dbReference type="EMBL" id="NGNV01000044">
    <property type="protein sequence ID" value="OYR87371.1"/>
    <property type="molecule type" value="Genomic_DNA"/>
</dbReference>
<protein>
    <submittedName>
        <fullName evidence="3">Uncharacterized protein</fullName>
    </submittedName>
</protein>
<dbReference type="Proteomes" id="UP000215828">
    <property type="component" value="Unassembled WGS sequence"/>
</dbReference>
<organism evidence="3 4">
    <name type="scientific">Lactobacillus taiwanensis</name>
    <dbReference type="NCBI Taxonomy" id="508451"/>
    <lineage>
        <taxon>Bacteria</taxon>
        <taxon>Bacillati</taxon>
        <taxon>Bacillota</taxon>
        <taxon>Bacilli</taxon>
        <taxon>Lactobacillales</taxon>
        <taxon>Lactobacillaceae</taxon>
        <taxon>Lactobacillus</taxon>
    </lineage>
</organism>
<keyword evidence="5" id="KW-1185">Reference proteome</keyword>
<feature type="region of interest" description="Disordered" evidence="1">
    <location>
        <begin position="142"/>
        <end position="207"/>
    </location>
</feature>
<gene>
    <name evidence="2" type="ORF">CBF53_07935</name>
    <name evidence="3" type="ORF">CBF70_07375</name>
</gene>